<dbReference type="EMBL" id="GBHO01026427">
    <property type="protein sequence ID" value="JAG17177.1"/>
    <property type="molecule type" value="Transcribed_RNA"/>
</dbReference>
<reference evidence="3" key="2">
    <citation type="submission" date="2014-07" db="EMBL/GenBank/DDBJ databases">
        <authorList>
            <person name="Hull J."/>
        </authorList>
    </citation>
    <scope>NUCLEOTIDE SEQUENCE</scope>
</reference>
<evidence type="ECO:0000256" key="1">
    <source>
        <dbReference type="SAM" id="MobiDB-lite"/>
    </source>
</evidence>
<protein>
    <submittedName>
        <fullName evidence="3">Clustered mitochondria protein 1</fullName>
    </submittedName>
</protein>
<accession>A0A0A9X8Z0</accession>
<gene>
    <name evidence="3" type="primary">CLU1_0</name>
    <name evidence="4" type="synonym">CLU1_1</name>
    <name evidence="4" type="ORF">CM83_33715</name>
    <name evidence="3" type="ORF">CM83_33719</name>
</gene>
<feature type="region of interest" description="Disordered" evidence="1">
    <location>
        <begin position="72"/>
        <end position="112"/>
    </location>
</feature>
<dbReference type="AlphaFoldDB" id="A0A0A9X8Z0"/>
<keyword evidence="2" id="KW-0732">Signal</keyword>
<evidence type="ECO:0000256" key="2">
    <source>
        <dbReference type="SAM" id="SignalP"/>
    </source>
</evidence>
<reference evidence="3" key="1">
    <citation type="journal article" date="2014" name="PLoS ONE">
        <title>Transcriptome-Based Identification of ABC Transporters in the Western Tarnished Plant Bug Lygus hesperus.</title>
        <authorList>
            <person name="Hull J.J."/>
            <person name="Chaney K."/>
            <person name="Geib S.M."/>
            <person name="Fabrick J.A."/>
            <person name="Brent C.S."/>
            <person name="Walsh D."/>
            <person name="Lavine L.C."/>
        </authorList>
    </citation>
    <scope>NUCLEOTIDE SEQUENCE</scope>
</reference>
<feature type="signal peptide" evidence="2">
    <location>
        <begin position="1"/>
        <end position="20"/>
    </location>
</feature>
<name>A0A0A9X8Z0_LYGHE</name>
<feature type="chain" id="PRO_5007389527" evidence="2">
    <location>
        <begin position="21"/>
        <end position="124"/>
    </location>
</feature>
<evidence type="ECO:0000313" key="4">
    <source>
        <dbReference type="EMBL" id="JAG17178.1"/>
    </source>
</evidence>
<sequence length="124" mass="13421">MTSLAVVMCLVLAAVGLGAAAPLRLLRVRNMTFLFVETPDGEGVDVLYAPTGKTIASLPIGSVRGVDRDEFGVGADEKAEPEEEYDPELDEPRVEPSVIQAPRTKSGCGFGHRKDRHGKCRLIW</sequence>
<feature type="compositionally biased region" description="Acidic residues" evidence="1">
    <location>
        <begin position="79"/>
        <end position="89"/>
    </location>
</feature>
<evidence type="ECO:0000313" key="3">
    <source>
        <dbReference type="EMBL" id="JAG17177.1"/>
    </source>
</evidence>
<dbReference type="EMBL" id="GBHO01026426">
    <property type="protein sequence ID" value="JAG17178.1"/>
    <property type="molecule type" value="Transcribed_RNA"/>
</dbReference>
<proteinExistence type="predicted"/>
<organism evidence="3">
    <name type="scientific">Lygus hesperus</name>
    <name type="common">Western plant bug</name>
    <dbReference type="NCBI Taxonomy" id="30085"/>
    <lineage>
        <taxon>Eukaryota</taxon>
        <taxon>Metazoa</taxon>
        <taxon>Ecdysozoa</taxon>
        <taxon>Arthropoda</taxon>
        <taxon>Hexapoda</taxon>
        <taxon>Insecta</taxon>
        <taxon>Pterygota</taxon>
        <taxon>Neoptera</taxon>
        <taxon>Paraneoptera</taxon>
        <taxon>Hemiptera</taxon>
        <taxon>Heteroptera</taxon>
        <taxon>Panheteroptera</taxon>
        <taxon>Cimicomorpha</taxon>
        <taxon>Miridae</taxon>
        <taxon>Mirini</taxon>
        <taxon>Lygus</taxon>
    </lineage>
</organism>